<proteinExistence type="predicted"/>
<dbReference type="AlphaFoldDB" id="A0A1I4FNN3"/>
<dbReference type="Proteomes" id="UP000198804">
    <property type="component" value="Unassembled WGS sequence"/>
</dbReference>
<accession>A0A1I4FNN3</accession>
<feature type="compositionally biased region" description="Low complexity" evidence="1">
    <location>
        <begin position="16"/>
        <end position="26"/>
    </location>
</feature>
<dbReference type="EMBL" id="FOSV01000010">
    <property type="protein sequence ID" value="SFL19049.1"/>
    <property type="molecule type" value="Genomic_DNA"/>
</dbReference>
<protein>
    <submittedName>
        <fullName evidence="2">Uncharacterized protein</fullName>
    </submittedName>
</protein>
<evidence type="ECO:0000313" key="3">
    <source>
        <dbReference type="Proteomes" id="UP000198804"/>
    </source>
</evidence>
<sequence>MSNVIRPTFGSRPRPSAEAAPVASQAAAELHPPYVYGRAAGYLVALMEDANGPEGDVLRVVVGPLAGNELEAVAVMPATHEGRTDADVTALAILRTLEIVEVEAGPASA</sequence>
<evidence type="ECO:0000256" key="1">
    <source>
        <dbReference type="SAM" id="MobiDB-lite"/>
    </source>
</evidence>
<dbReference type="OrthoDB" id="8002947at2"/>
<reference evidence="3" key="1">
    <citation type="submission" date="2016-10" db="EMBL/GenBank/DDBJ databases">
        <authorList>
            <person name="Varghese N."/>
            <person name="Submissions S."/>
        </authorList>
    </citation>
    <scope>NUCLEOTIDE SEQUENCE [LARGE SCALE GENOMIC DNA]</scope>
    <source>
        <strain evidence="3">CGMCC 1.6474</strain>
    </source>
</reference>
<gene>
    <name evidence="2" type="ORF">SAMN04488125_110120</name>
</gene>
<organism evidence="2 3">
    <name type="scientific">Methylorubrum salsuginis</name>
    <dbReference type="NCBI Taxonomy" id="414703"/>
    <lineage>
        <taxon>Bacteria</taxon>
        <taxon>Pseudomonadati</taxon>
        <taxon>Pseudomonadota</taxon>
        <taxon>Alphaproteobacteria</taxon>
        <taxon>Hyphomicrobiales</taxon>
        <taxon>Methylobacteriaceae</taxon>
        <taxon>Methylorubrum</taxon>
    </lineage>
</organism>
<feature type="region of interest" description="Disordered" evidence="1">
    <location>
        <begin position="1"/>
        <end position="26"/>
    </location>
</feature>
<name>A0A1I4FNN3_9HYPH</name>
<keyword evidence="3" id="KW-1185">Reference proteome</keyword>
<dbReference type="RefSeq" id="WP_091947142.1">
    <property type="nucleotide sequence ID" value="NZ_FOSV01000010.1"/>
</dbReference>
<evidence type="ECO:0000313" key="2">
    <source>
        <dbReference type="EMBL" id="SFL19049.1"/>
    </source>
</evidence>